<evidence type="ECO:0000313" key="3">
    <source>
        <dbReference type="Proteomes" id="UP000473658"/>
    </source>
</evidence>
<proteinExistence type="predicted"/>
<feature type="transmembrane region" description="Helical" evidence="1">
    <location>
        <begin position="47"/>
        <end position="68"/>
    </location>
</feature>
<comment type="caution">
    <text evidence="2">The sequence shown here is derived from an EMBL/GenBank/DDBJ whole genome shotgun (WGS) entry which is preliminary data.</text>
</comment>
<dbReference type="EMBL" id="QRFF01000002">
    <property type="protein sequence ID" value="KAA3502572.1"/>
    <property type="molecule type" value="Genomic_DNA"/>
</dbReference>
<dbReference type="Proteomes" id="UP000473658">
    <property type="component" value="Unassembled WGS sequence"/>
</dbReference>
<gene>
    <name evidence="2" type="ORF">DXM27_06160</name>
</gene>
<organism evidence="2 3">
    <name type="scientific">Rhizobium rhizogenes</name>
    <name type="common">Agrobacterium rhizogenes</name>
    <dbReference type="NCBI Taxonomy" id="359"/>
    <lineage>
        <taxon>Bacteria</taxon>
        <taxon>Pseudomonadati</taxon>
        <taxon>Pseudomonadota</taxon>
        <taxon>Alphaproteobacteria</taxon>
        <taxon>Hyphomicrobiales</taxon>
        <taxon>Rhizobiaceae</taxon>
        <taxon>Rhizobium/Agrobacterium group</taxon>
        <taxon>Rhizobium</taxon>
    </lineage>
</organism>
<protein>
    <submittedName>
        <fullName evidence="2">Uncharacterized protein</fullName>
    </submittedName>
</protein>
<evidence type="ECO:0000313" key="2">
    <source>
        <dbReference type="EMBL" id="KAA3502572.1"/>
    </source>
</evidence>
<evidence type="ECO:0000256" key="1">
    <source>
        <dbReference type="SAM" id="Phobius"/>
    </source>
</evidence>
<accession>A0AA88F163</accession>
<keyword evidence="1" id="KW-1133">Transmembrane helix</keyword>
<keyword evidence="1" id="KW-0472">Membrane</keyword>
<reference evidence="2 3" key="1">
    <citation type="submission" date="2018-08" db="EMBL/GenBank/DDBJ databases">
        <title>Crown Gall in kiwifruit.</title>
        <authorList>
            <person name="Visnovsky S.B."/>
            <person name="Pitman A.R."/>
        </authorList>
    </citation>
    <scope>NUCLEOTIDE SEQUENCE [LARGE SCALE GENOMIC DNA]</scope>
    <source>
        <strain evidence="2 3">SBV_302_78_2</strain>
    </source>
</reference>
<keyword evidence="1" id="KW-0812">Transmembrane</keyword>
<dbReference type="AlphaFoldDB" id="A0AA88F163"/>
<name>A0AA88F163_RHIRH</name>
<feature type="transmembrane region" description="Helical" evidence="1">
    <location>
        <begin position="74"/>
        <end position="94"/>
    </location>
</feature>
<sequence>MIAGQRRFRRGVVKAAGLSKAAARTAASLSSKVNGALPSGREHEIRLTTIGGIAGTIGGATLIGGIGLAALGTAIPLAGFAVAGAACAIVGNKIGSEIDRKRMTAKSSLACDPVSSKTSDNT</sequence>